<comment type="caution">
    <text evidence="7">The sequence shown here is derived from an EMBL/GenBank/DDBJ whole genome shotgun (WGS) entry which is preliminary data.</text>
</comment>
<keyword evidence="8" id="KW-1185">Reference proteome</keyword>
<feature type="compositionally biased region" description="Basic and acidic residues" evidence="6">
    <location>
        <begin position="544"/>
        <end position="555"/>
    </location>
</feature>
<dbReference type="AlphaFoldDB" id="A0A482WEX6"/>
<evidence type="ECO:0000256" key="2">
    <source>
        <dbReference type="ARBA" id="ARBA00022846"/>
    </source>
</evidence>
<keyword evidence="2" id="KW-0282">Flagellum</keyword>
<protein>
    <recommendedName>
        <fullName evidence="9">RIIa domain-containing protein</fullName>
    </recommendedName>
</protein>
<comment type="similarity">
    <text evidence="5">Belongs to the ropporin family.</text>
</comment>
<keyword evidence="4" id="KW-0966">Cell projection</keyword>
<dbReference type="Gene3D" id="1.20.890.10">
    <property type="entry name" value="cAMP-dependent protein kinase regulatory subunit, dimerization-anchoring domain"/>
    <property type="match status" value="1"/>
</dbReference>
<dbReference type="SUPFAM" id="SSF47391">
    <property type="entry name" value="Dimerization-anchoring domain of cAMP-dependent PK regulatory subunit"/>
    <property type="match status" value="1"/>
</dbReference>
<evidence type="ECO:0000256" key="5">
    <source>
        <dbReference type="ARBA" id="ARBA00035651"/>
    </source>
</evidence>
<evidence type="ECO:0000256" key="6">
    <source>
        <dbReference type="SAM" id="MobiDB-lite"/>
    </source>
</evidence>
<dbReference type="SMR" id="A0A482WEX6"/>
<keyword evidence="3" id="KW-0969">Cilium</keyword>
<dbReference type="PANTHER" id="PTHR14952:SF9">
    <property type="entry name" value="EF-HAND DOMAIN-CONTAINING PROTEIN"/>
    <property type="match status" value="1"/>
</dbReference>
<dbReference type="Proteomes" id="UP000291343">
    <property type="component" value="Unassembled WGS sequence"/>
</dbReference>
<feature type="compositionally biased region" description="Basic and acidic residues" evidence="6">
    <location>
        <begin position="343"/>
        <end position="370"/>
    </location>
</feature>
<sequence>MGTISEEMYCSEQINVPLNLPYILKQYAKAAIKTQPRDLLHWSSAYFRALANGDVPPVKDRIEYPLISTPSGLTAGFLRILIKQFGKGGIIEEKDLINKWKGVGLELDELQNMLRLCGFRKTVRWLNFVAVAAGFLSPNLTQTMILICELLTDEPEGGSAAIVYQTFMTLYIYLARMDCGPICHLKSNMADTFSEEVSAEAEEGTTEKSSERLSEIEVALEREPTLDSNDSANGVIMVWEDVTHPDFVQEKTAEENVEDNAADIADIIPVDVVDEATTVVDEEEIADEEETVKSVESYDNTGITLTFHDAEQDVKIDDYTGPIEPKLKKRFEKKLEEEQEGGANEKTDEDKTIMNDEMKENDATKENDNKEGEEEGEQVEEKKNEDEQGVGGGDEKEENKSDSKAGDEVEHKEGGEENENGEKVEGEDEIVEKEGDEEGKGDVGEGEEGVEKETEEEVQKEIEGEMKKGSEEETKKGIEEEVKKETEEEVEKEIEEEVKKETEGEVKKEIEEEVKKETDKKEEKGEGEKTPTPRTKKRKKKQAKKEGEEGETKGEGEEEESDHEEQSRYEYSLELEEEEDEKLEEEKSVKEETVVITEEVEEVKEEEEEIKEEEEEVAEEQVKEEQSIDLEITDSAVALQGQRKSDIQVYGCLHLPKHRRRSVTDSIVSEPDNHFWVHIPGIGPMVPEKQILSLKAYFLYCSEKQGGYVMPRNIKHHLCPSLEPPLEMEKRRSSEVEWINDAVHHDK</sequence>
<reference evidence="7 8" key="1">
    <citation type="journal article" date="2017" name="Gigascience">
        <title>Genome sequence of the small brown planthopper, Laodelphax striatellus.</title>
        <authorList>
            <person name="Zhu J."/>
            <person name="Jiang F."/>
            <person name="Wang X."/>
            <person name="Yang P."/>
            <person name="Bao Y."/>
            <person name="Zhao W."/>
            <person name="Wang W."/>
            <person name="Lu H."/>
            <person name="Wang Q."/>
            <person name="Cui N."/>
            <person name="Li J."/>
            <person name="Chen X."/>
            <person name="Luo L."/>
            <person name="Yu J."/>
            <person name="Kang L."/>
            <person name="Cui F."/>
        </authorList>
    </citation>
    <scope>NUCLEOTIDE SEQUENCE [LARGE SCALE GENOMIC DNA]</scope>
    <source>
        <strain evidence="7">Lst14</strain>
    </source>
</reference>
<dbReference type="EMBL" id="QKKF02037612">
    <property type="protein sequence ID" value="RZF32028.1"/>
    <property type="molecule type" value="Genomic_DNA"/>
</dbReference>
<evidence type="ECO:0000256" key="3">
    <source>
        <dbReference type="ARBA" id="ARBA00023069"/>
    </source>
</evidence>
<dbReference type="OrthoDB" id="10067602at2759"/>
<proteinExistence type="inferred from homology"/>
<dbReference type="STRING" id="195883.A0A482WEX6"/>
<feature type="compositionally biased region" description="Acidic residues" evidence="6">
    <location>
        <begin position="425"/>
        <end position="437"/>
    </location>
</feature>
<dbReference type="PANTHER" id="PTHR14952">
    <property type="entry name" value="ROPPORIN-1-LIKE PROTEIN"/>
    <property type="match status" value="1"/>
</dbReference>
<evidence type="ECO:0000256" key="1">
    <source>
        <dbReference type="ARBA" id="ARBA00004230"/>
    </source>
</evidence>
<feature type="compositionally biased region" description="Basic residues" evidence="6">
    <location>
        <begin position="534"/>
        <end position="543"/>
    </location>
</feature>
<feature type="compositionally biased region" description="Acidic residues" evidence="6">
    <location>
        <begin position="487"/>
        <end position="496"/>
    </location>
</feature>
<gene>
    <name evidence="7" type="ORF">LSTR_LSTR007106</name>
</gene>
<dbReference type="GO" id="GO:0031514">
    <property type="term" value="C:motile cilium"/>
    <property type="evidence" value="ECO:0007669"/>
    <property type="project" value="UniProtKB-SubCell"/>
</dbReference>
<dbReference type="InterPro" id="IPR047844">
    <property type="entry name" value="ROP_DD"/>
</dbReference>
<comment type="subcellular location">
    <subcellularLocation>
        <location evidence="1">Cell projection</location>
        <location evidence="1">Cilium</location>
        <location evidence="1">Flagellum</location>
    </subcellularLocation>
</comment>
<feature type="compositionally biased region" description="Basic and acidic residues" evidence="6">
    <location>
        <begin position="438"/>
        <end position="486"/>
    </location>
</feature>
<evidence type="ECO:0000313" key="7">
    <source>
        <dbReference type="EMBL" id="RZF32028.1"/>
    </source>
</evidence>
<accession>A0A482WEX6</accession>
<feature type="compositionally biased region" description="Basic and acidic residues" evidence="6">
    <location>
        <begin position="584"/>
        <end position="593"/>
    </location>
</feature>
<dbReference type="InParanoid" id="A0A482WEX6"/>
<feature type="compositionally biased region" description="Basic and acidic residues" evidence="6">
    <location>
        <begin position="497"/>
        <end position="531"/>
    </location>
</feature>
<evidence type="ECO:0000313" key="8">
    <source>
        <dbReference type="Proteomes" id="UP000291343"/>
    </source>
</evidence>
<feature type="region of interest" description="Disordered" evidence="6">
    <location>
        <begin position="334"/>
        <end position="627"/>
    </location>
</feature>
<dbReference type="CDD" id="cd23019">
    <property type="entry name" value="DD_ROP"/>
    <property type="match status" value="1"/>
</dbReference>
<name>A0A482WEX6_LAOST</name>
<evidence type="ECO:0000256" key="4">
    <source>
        <dbReference type="ARBA" id="ARBA00023273"/>
    </source>
</evidence>
<feature type="compositionally biased region" description="Acidic residues" evidence="6">
    <location>
        <begin position="573"/>
        <end position="583"/>
    </location>
</feature>
<evidence type="ECO:0008006" key="9">
    <source>
        <dbReference type="Google" id="ProtNLM"/>
    </source>
</evidence>
<feature type="compositionally biased region" description="Acidic residues" evidence="6">
    <location>
        <begin position="598"/>
        <end position="619"/>
    </location>
</feature>
<organism evidence="7 8">
    <name type="scientific">Laodelphax striatellus</name>
    <name type="common">Small brown planthopper</name>
    <name type="synonym">Delphax striatella</name>
    <dbReference type="NCBI Taxonomy" id="195883"/>
    <lineage>
        <taxon>Eukaryota</taxon>
        <taxon>Metazoa</taxon>
        <taxon>Ecdysozoa</taxon>
        <taxon>Arthropoda</taxon>
        <taxon>Hexapoda</taxon>
        <taxon>Insecta</taxon>
        <taxon>Pterygota</taxon>
        <taxon>Neoptera</taxon>
        <taxon>Paraneoptera</taxon>
        <taxon>Hemiptera</taxon>
        <taxon>Auchenorrhyncha</taxon>
        <taxon>Fulgoroidea</taxon>
        <taxon>Delphacidae</taxon>
        <taxon>Criomorphinae</taxon>
        <taxon>Laodelphax</taxon>
    </lineage>
</organism>
<feature type="compositionally biased region" description="Basic and acidic residues" evidence="6">
    <location>
        <begin position="393"/>
        <end position="424"/>
    </location>
</feature>